<keyword evidence="2" id="KW-1185">Reference proteome</keyword>
<sequence>MSTSPAPRQPFPPANVDDHIDSSLSSGDDSHTVSSDGTPGKRSEFAGGDFSETPPSGMRLDVKRIKEVWDESKNEYVTQDDASDESLKAAAAKSDEEYAFTISRSYKRTAQPNVFIITTYFHVRSPHFVEAAKEVMKKQGDVAWQAMPLKFLVEEVLAFLPKFEDYLADLKKKDDGSVHPDLILHLDYAIDFLRLEYNARLSELNSLLNEKRITFDLLWGLFVPGSLLLANCGLTQKPLTVRLTNTYMADKTVDEPRRFVLSCERVDIAEGGMPGLSDYMITIPEFHGAKLITDLNAFPMAPYLDPDHEESTRKELIERGRKYLALSATPCHVQYSGIAYRRLRYDSSDYKKVSVKSRIVIDRDMFDIHCHLYSSPETTRDLDGQLLSRSRILSGREVSRRELTEEELMIMPIRLFGFSLADRKWLEFSVCNVEEVVWKPEPFKQLDLPGEKKEIVKALIESHRKQQSTFDDFVEGKGAGLVFNLHGPPGVGKTLTAEATSEVARSPLYMVSGGDLGTTAGELDESLSTIFSLATAWKAVVLIDEADVFLERRSKEDLKRNAMVSVFLRQLEYYPGILILTTNRVDIFDEAIQSRIHVSLSYSHLTADTRERLWRAFLIKAGLKSYDIDALDRNTMDRLIGLVLNGREIKNIVSIASTFASHSQRAVRIEDVLRVIEMHHLGSGTASTLRTISESNKKLNNSTNQASWRVYLDMLYPLLFMLAFVTIITLMRLITTI</sequence>
<evidence type="ECO:0000313" key="1">
    <source>
        <dbReference type="EMBL" id="KAJ3554335.1"/>
    </source>
</evidence>
<dbReference type="EMBL" id="JANHOG010000440">
    <property type="protein sequence ID" value="KAJ3554335.1"/>
    <property type="molecule type" value="Genomic_DNA"/>
</dbReference>
<evidence type="ECO:0000313" key="2">
    <source>
        <dbReference type="Proteomes" id="UP001148662"/>
    </source>
</evidence>
<proteinExistence type="predicted"/>
<accession>A0ACC1T6A6</accession>
<name>A0ACC1T6A6_9APHY</name>
<gene>
    <name evidence="1" type="ORF">NM688_g3159</name>
</gene>
<reference evidence="1" key="1">
    <citation type="submission" date="2022-07" db="EMBL/GenBank/DDBJ databases">
        <title>Genome Sequence of Phlebia brevispora.</title>
        <authorList>
            <person name="Buettner E."/>
        </authorList>
    </citation>
    <scope>NUCLEOTIDE SEQUENCE</scope>
    <source>
        <strain evidence="1">MPL23</strain>
    </source>
</reference>
<comment type="caution">
    <text evidence="1">The sequence shown here is derived from an EMBL/GenBank/DDBJ whole genome shotgun (WGS) entry which is preliminary data.</text>
</comment>
<organism evidence="1 2">
    <name type="scientific">Phlebia brevispora</name>
    <dbReference type="NCBI Taxonomy" id="194682"/>
    <lineage>
        <taxon>Eukaryota</taxon>
        <taxon>Fungi</taxon>
        <taxon>Dikarya</taxon>
        <taxon>Basidiomycota</taxon>
        <taxon>Agaricomycotina</taxon>
        <taxon>Agaricomycetes</taxon>
        <taxon>Polyporales</taxon>
        <taxon>Meruliaceae</taxon>
        <taxon>Phlebia</taxon>
    </lineage>
</organism>
<protein>
    <submittedName>
        <fullName evidence="1">Uncharacterized protein</fullName>
    </submittedName>
</protein>
<dbReference type="Proteomes" id="UP001148662">
    <property type="component" value="Unassembled WGS sequence"/>
</dbReference>